<feature type="domain" description="Uracil-DNA glycosylase-like" evidence="1">
    <location>
        <begin position="8"/>
        <end position="153"/>
    </location>
</feature>
<dbReference type="RefSeq" id="WP_089978012.1">
    <property type="nucleotide sequence ID" value="NZ_CP084916.1"/>
</dbReference>
<dbReference type="InterPro" id="IPR005122">
    <property type="entry name" value="Uracil-DNA_glycosylase-like"/>
</dbReference>
<reference evidence="3" key="1">
    <citation type="submission" date="2016-10" db="EMBL/GenBank/DDBJ databases">
        <authorList>
            <person name="Varghese N."/>
            <person name="Submissions S."/>
        </authorList>
    </citation>
    <scope>NUCLEOTIDE SEQUENCE [LARGE SCALE GENOMIC DNA]</scope>
    <source>
        <strain evidence="3">MPL-11</strain>
    </source>
</reference>
<dbReference type="NCBIfam" id="TIGR04274">
    <property type="entry name" value="hypoxanDNAglyco"/>
    <property type="match status" value="1"/>
</dbReference>
<dbReference type="Proteomes" id="UP000199481">
    <property type="component" value="Unassembled WGS sequence"/>
</dbReference>
<evidence type="ECO:0000313" key="2">
    <source>
        <dbReference type="EMBL" id="SDQ44063.1"/>
    </source>
</evidence>
<evidence type="ECO:0000313" key="3">
    <source>
        <dbReference type="Proteomes" id="UP000199481"/>
    </source>
</evidence>
<dbReference type="EMBL" id="FNJW01000008">
    <property type="protein sequence ID" value="SDQ44063.1"/>
    <property type="molecule type" value="Genomic_DNA"/>
</dbReference>
<dbReference type="CDD" id="cd10032">
    <property type="entry name" value="UDG-F6_HDG"/>
    <property type="match status" value="1"/>
</dbReference>
<dbReference type="Gene3D" id="3.40.470.10">
    <property type="entry name" value="Uracil-DNA glycosylase-like domain"/>
    <property type="match status" value="1"/>
</dbReference>
<dbReference type="SUPFAM" id="SSF52141">
    <property type="entry name" value="Uracil-DNA glycosylase-like"/>
    <property type="match status" value="1"/>
</dbReference>
<sequence length="160" mass="18038">MKSGLAPVYDKSTKILILGSAPSVKSLELQQYYASKGNQFWKIISESLNTTDPIDYEKRLELLVQNQIGLWDIYSHFDRIGSLDSNFKQTKLNDFDALLSTASIKLVIANGDKAYQEVLKSAIFEYHTVIKCLSTSGANNGKAQERKIEWKEALQLPFLS</sequence>
<dbReference type="OrthoDB" id="9796171at2"/>
<dbReference type="AlphaFoldDB" id="A0A1H1AWP3"/>
<gene>
    <name evidence="2" type="ORF">SAMN04487752_2289</name>
</gene>
<organism evidence="2 3">
    <name type="scientific">Carnobacterium viridans</name>
    <dbReference type="NCBI Taxonomy" id="174587"/>
    <lineage>
        <taxon>Bacteria</taxon>
        <taxon>Bacillati</taxon>
        <taxon>Bacillota</taxon>
        <taxon>Bacilli</taxon>
        <taxon>Lactobacillales</taxon>
        <taxon>Carnobacteriaceae</taxon>
        <taxon>Carnobacterium</taxon>
    </lineage>
</organism>
<name>A0A1H1AWP3_9LACT</name>
<dbReference type="Pfam" id="PF03167">
    <property type="entry name" value="UDG"/>
    <property type="match status" value="1"/>
</dbReference>
<accession>A0A1H1AWP3</accession>
<dbReference type="InterPro" id="IPR026353">
    <property type="entry name" value="Hypoxan-DNA_Glyclase"/>
</dbReference>
<proteinExistence type="predicted"/>
<dbReference type="InterPro" id="IPR036895">
    <property type="entry name" value="Uracil-DNA_glycosylase-like_sf"/>
</dbReference>
<keyword evidence="3" id="KW-1185">Reference proteome</keyword>
<evidence type="ECO:0000259" key="1">
    <source>
        <dbReference type="Pfam" id="PF03167"/>
    </source>
</evidence>
<protein>
    <submittedName>
        <fullName evidence="2">Hypoxanthine-DNA glycosylase</fullName>
    </submittedName>
</protein>